<dbReference type="EMBL" id="CP053452">
    <property type="protein sequence ID" value="QJW99754.1"/>
    <property type="molecule type" value="Genomic_DNA"/>
</dbReference>
<gene>
    <name evidence="1" type="ORF">FTUN_7377</name>
</gene>
<proteinExistence type="predicted"/>
<dbReference type="AlphaFoldDB" id="A0A6M5Z1R5"/>
<accession>A0A6M5Z1R5</accession>
<protein>
    <submittedName>
        <fullName evidence="1">Uncharacterized protein</fullName>
    </submittedName>
</protein>
<organism evidence="1 2">
    <name type="scientific">Frigoriglobus tundricola</name>
    <dbReference type="NCBI Taxonomy" id="2774151"/>
    <lineage>
        <taxon>Bacteria</taxon>
        <taxon>Pseudomonadati</taxon>
        <taxon>Planctomycetota</taxon>
        <taxon>Planctomycetia</taxon>
        <taxon>Gemmatales</taxon>
        <taxon>Gemmataceae</taxon>
        <taxon>Frigoriglobus</taxon>
    </lineage>
</organism>
<sequence length="37" mass="3950">MLTPPVAYSGTGNPDWLLSACENVARGRLASTIRLMS</sequence>
<dbReference type="KEGG" id="ftj:FTUN_7377"/>
<reference evidence="2" key="1">
    <citation type="submission" date="2020-05" db="EMBL/GenBank/DDBJ databases">
        <title>Frigoriglobus tundricola gen. nov., sp. nov., a psychrotolerant cellulolytic planctomycete of the family Gemmataceae with two divergent copies of 16S rRNA gene.</title>
        <authorList>
            <person name="Kulichevskaya I.S."/>
            <person name="Ivanova A.A."/>
            <person name="Naumoff D.G."/>
            <person name="Beletsky A.V."/>
            <person name="Rijpstra W.I.C."/>
            <person name="Sinninghe Damste J.S."/>
            <person name="Mardanov A.V."/>
            <person name="Ravin N.V."/>
            <person name="Dedysh S.N."/>
        </authorList>
    </citation>
    <scope>NUCLEOTIDE SEQUENCE [LARGE SCALE GENOMIC DNA]</scope>
    <source>
        <strain evidence="2">PL17</strain>
    </source>
</reference>
<dbReference type="Proteomes" id="UP000503447">
    <property type="component" value="Chromosome"/>
</dbReference>
<keyword evidence="2" id="KW-1185">Reference proteome</keyword>
<evidence type="ECO:0000313" key="1">
    <source>
        <dbReference type="EMBL" id="QJW99754.1"/>
    </source>
</evidence>
<evidence type="ECO:0000313" key="2">
    <source>
        <dbReference type="Proteomes" id="UP000503447"/>
    </source>
</evidence>
<name>A0A6M5Z1R5_9BACT</name>